<evidence type="ECO:0000313" key="1">
    <source>
        <dbReference type="EMBL" id="KKM95872.1"/>
    </source>
</evidence>
<proteinExistence type="predicted"/>
<dbReference type="AlphaFoldDB" id="A0A0F9PRV5"/>
<dbReference type="EMBL" id="LAZR01005952">
    <property type="protein sequence ID" value="KKM95872.1"/>
    <property type="molecule type" value="Genomic_DNA"/>
</dbReference>
<reference evidence="1" key="1">
    <citation type="journal article" date="2015" name="Nature">
        <title>Complex archaea that bridge the gap between prokaryotes and eukaryotes.</title>
        <authorList>
            <person name="Spang A."/>
            <person name="Saw J.H."/>
            <person name="Jorgensen S.L."/>
            <person name="Zaremba-Niedzwiedzka K."/>
            <person name="Martijn J."/>
            <person name="Lind A.E."/>
            <person name="van Eijk R."/>
            <person name="Schleper C."/>
            <person name="Guy L."/>
            <person name="Ettema T.J."/>
        </authorList>
    </citation>
    <scope>NUCLEOTIDE SEQUENCE</scope>
</reference>
<organism evidence="1">
    <name type="scientific">marine sediment metagenome</name>
    <dbReference type="NCBI Taxonomy" id="412755"/>
    <lineage>
        <taxon>unclassified sequences</taxon>
        <taxon>metagenomes</taxon>
        <taxon>ecological metagenomes</taxon>
    </lineage>
</organism>
<comment type="caution">
    <text evidence="1">The sequence shown here is derived from an EMBL/GenBank/DDBJ whole genome shotgun (WGS) entry which is preliminary data.</text>
</comment>
<gene>
    <name evidence="1" type="ORF">LCGC14_1183700</name>
</gene>
<sequence>MDFPTLIDKNKKIMIFEEDSRFCFCIDFILNNQEFFLENLNKIIKVDEEGYIDLDWPLKIPLTMDRIIPFNLMSKRTGSYIEGLKTKEEI</sequence>
<protein>
    <submittedName>
        <fullName evidence="1">Uncharacterized protein</fullName>
    </submittedName>
</protein>
<name>A0A0F9PRV5_9ZZZZ</name>
<feature type="non-terminal residue" evidence="1">
    <location>
        <position position="90"/>
    </location>
</feature>
<accession>A0A0F9PRV5</accession>